<evidence type="ECO:0000313" key="2">
    <source>
        <dbReference type="EMBL" id="RAO70478.1"/>
    </source>
</evidence>
<accession>A0A364L3U3</accession>
<feature type="compositionally biased region" description="Pro residues" evidence="1">
    <location>
        <begin position="65"/>
        <end position="76"/>
    </location>
</feature>
<proteinExistence type="predicted"/>
<feature type="compositionally biased region" description="Polar residues" evidence="1">
    <location>
        <begin position="129"/>
        <end position="143"/>
    </location>
</feature>
<gene>
    <name evidence="2" type="ORF">BHQ10_006490</name>
</gene>
<evidence type="ECO:0000313" key="3">
    <source>
        <dbReference type="Proteomes" id="UP000249363"/>
    </source>
</evidence>
<comment type="caution">
    <text evidence="2">The sequence shown here is derived from an EMBL/GenBank/DDBJ whole genome shotgun (WGS) entry which is preliminary data.</text>
</comment>
<dbReference type="STRING" id="1196081.A0A364L3U3"/>
<sequence>MTNAEATRLSYLGGRSYRFGASELRFFFSIHPNFHSLSSLGQWSERPDKGPNLEAMASSTTLQIPLPPQTPSPPPDNLDQHSLAAEPQYDPKALSPMHGMKQNERLKGDMANMGPTSPTSPSFGSFSSHVSNTNAGSDHNPFNFQPMALAKSPVMKSV</sequence>
<name>A0A364L3U3_TALAM</name>
<feature type="compositionally biased region" description="Low complexity" evidence="1">
    <location>
        <begin position="114"/>
        <end position="128"/>
    </location>
</feature>
<dbReference type="EMBL" id="MIKG01000012">
    <property type="protein sequence ID" value="RAO70478.1"/>
    <property type="molecule type" value="Genomic_DNA"/>
</dbReference>
<evidence type="ECO:0000256" key="1">
    <source>
        <dbReference type="SAM" id="MobiDB-lite"/>
    </source>
</evidence>
<dbReference type="AlphaFoldDB" id="A0A364L3U3"/>
<dbReference type="Proteomes" id="UP000249363">
    <property type="component" value="Unassembled WGS sequence"/>
</dbReference>
<keyword evidence="3" id="KW-1185">Reference proteome</keyword>
<feature type="region of interest" description="Disordered" evidence="1">
    <location>
        <begin position="42"/>
        <end position="158"/>
    </location>
</feature>
<reference evidence="2 3" key="1">
    <citation type="journal article" date="2017" name="Biotechnol. Biofuels">
        <title>Differential beta-glucosidase expression as a function of carbon source availability in Talaromyces amestolkiae: a genomic and proteomic approach.</title>
        <authorList>
            <person name="de Eugenio L.I."/>
            <person name="Mendez-Liter J.A."/>
            <person name="Nieto-Dominguez M."/>
            <person name="Alonso L."/>
            <person name="Gil-Munoz J."/>
            <person name="Barriuso J."/>
            <person name="Prieto A."/>
            <person name="Martinez M.J."/>
        </authorList>
    </citation>
    <scope>NUCLEOTIDE SEQUENCE [LARGE SCALE GENOMIC DNA]</scope>
    <source>
        <strain evidence="2 3">CIB</strain>
    </source>
</reference>
<dbReference type="GeneID" id="63795706"/>
<dbReference type="RefSeq" id="XP_040734994.1">
    <property type="nucleotide sequence ID" value="XM_040879082.1"/>
</dbReference>
<dbReference type="OrthoDB" id="5382797at2759"/>
<organism evidence="2 3">
    <name type="scientific">Talaromyces amestolkiae</name>
    <dbReference type="NCBI Taxonomy" id="1196081"/>
    <lineage>
        <taxon>Eukaryota</taxon>
        <taxon>Fungi</taxon>
        <taxon>Dikarya</taxon>
        <taxon>Ascomycota</taxon>
        <taxon>Pezizomycotina</taxon>
        <taxon>Eurotiomycetes</taxon>
        <taxon>Eurotiomycetidae</taxon>
        <taxon>Eurotiales</taxon>
        <taxon>Trichocomaceae</taxon>
        <taxon>Talaromyces</taxon>
        <taxon>Talaromyces sect. Talaromyces</taxon>
    </lineage>
</organism>
<protein>
    <submittedName>
        <fullName evidence="2">Uncharacterized protein</fullName>
    </submittedName>
</protein>